<protein>
    <submittedName>
        <fullName evidence="3">Uncharacterized protein</fullName>
    </submittedName>
</protein>
<feature type="transmembrane region" description="Helical" evidence="2">
    <location>
        <begin position="46"/>
        <end position="69"/>
    </location>
</feature>
<name>A0AAN5IBR6_9BILA</name>
<feature type="non-terminal residue" evidence="3">
    <location>
        <position position="149"/>
    </location>
</feature>
<comment type="caution">
    <text evidence="3">The sequence shown here is derived from an EMBL/GenBank/DDBJ whole genome shotgun (WGS) entry which is preliminary data.</text>
</comment>
<feature type="compositionally biased region" description="Basic residues" evidence="1">
    <location>
        <begin position="1"/>
        <end position="21"/>
    </location>
</feature>
<dbReference type="EMBL" id="BTRK01000006">
    <property type="protein sequence ID" value="GMR60297.1"/>
    <property type="molecule type" value="Genomic_DNA"/>
</dbReference>
<evidence type="ECO:0000256" key="1">
    <source>
        <dbReference type="SAM" id="MobiDB-lite"/>
    </source>
</evidence>
<feature type="region of interest" description="Disordered" evidence="1">
    <location>
        <begin position="1"/>
        <end position="26"/>
    </location>
</feature>
<proteinExistence type="predicted"/>
<gene>
    <name evidence="3" type="ORF">PMAYCL1PPCAC_30492</name>
</gene>
<organism evidence="3 4">
    <name type="scientific">Pristionchus mayeri</name>
    <dbReference type="NCBI Taxonomy" id="1317129"/>
    <lineage>
        <taxon>Eukaryota</taxon>
        <taxon>Metazoa</taxon>
        <taxon>Ecdysozoa</taxon>
        <taxon>Nematoda</taxon>
        <taxon>Chromadorea</taxon>
        <taxon>Rhabditida</taxon>
        <taxon>Rhabditina</taxon>
        <taxon>Diplogasteromorpha</taxon>
        <taxon>Diplogasteroidea</taxon>
        <taxon>Neodiplogasteridae</taxon>
        <taxon>Pristionchus</taxon>
    </lineage>
</organism>
<feature type="region of interest" description="Disordered" evidence="1">
    <location>
        <begin position="79"/>
        <end position="149"/>
    </location>
</feature>
<evidence type="ECO:0000256" key="2">
    <source>
        <dbReference type="SAM" id="Phobius"/>
    </source>
</evidence>
<keyword evidence="2" id="KW-1133">Transmembrane helix</keyword>
<reference evidence="4" key="1">
    <citation type="submission" date="2022-10" db="EMBL/GenBank/DDBJ databases">
        <title>Genome assembly of Pristionchus species.</title>
        <authorList>
            <person name="Yoshida K."/>
            <person name="Sommer R.J."/>
        </authorList>
    </citation>
    <scope>NUCLEOTIDE SEQUENCE [LARGE SCALE GENOMIC DNA]</scope>
    <source>
        <strain evidence="4">RS5460</strain>
    </source>
</reference>
<feature type="compositionally biased region" description="Acidic residues" evidence="1">
    <location>
        <begin position="139"/>
        <end position="149"/>
    </location>
</feature>
<feature type="compositionally biased region" description="Acidic residues" evidence="1">
    <location>
        <begin position="112"/>
        <end position="124"/>
    </location>
</feature>
<evidence type="ECO:0000313" key="4">
    <source>
        <dbReference type="Proteomes" id="UP001328107"/>
    </source>
</evidence>
<evidence type="ECO:0000313" key="3">
    <source>
        <dbReference type="EMBL" id="GMR60297.1"/>
    </source>
</evidence>
<dbReference type="AlphaFoldDB" id="A0AAN5IBR6"/>
<keyword evidence="2" id="KW-0812">Transmembrane</keyword>
<sequence>MGTRRKFPSSTVIRKRRHARRQMTEESLPEMQDITHRGKLLRIARIVWDGICHFFVTLFSYNAALMLYATSRQFFSRQNAEQKAESADDVENASGESEKMDGCVEIALQRNDEDESEEVDEEIGGVDGGKAIEEKEASDSEMDDDVFEE</sequence>
<keyword evidence="2" id="KW-0472">Membrane</keyword>
<keyword evidence="4" id="KW-1185">Reference proteome</keyword>
<dbReference type="Proteomes" id="UP001328107">
    <property type="component" value="Unassembled WGS sequence"/>
</dbReference>
<accession>A0AAN5IBR6</accession>